<dbReference type="PANTHER" id="PTHR37807:SF3">
    <property type="entry name" value="OS07G0160300 PROTEIN"/>
    <property type="match status" value="1"/>
</dbReference>
<reference evidence="1 2" key="1">
    <citation type="submission" date="2018-04" db="EMBL/GenBank/DDBJ databases">
        <title>Genomic Encyclopedia of Archaeal and Bacterial Type Strains, Phase II (KMG-II): from individual species to whole genera.</title>
        <authorList>
            <person name="Goeker M."/>
        </authorList>
    </citation>
    <scope>NUCLEOTIDE SEQUENCE [LARGE SCALE GENOMIC DNA]</scope>
    <source>
        <strain evidence="1 2">DSM 23382</strain>
    </source>
</reference>
<proteinExistence type="predicted"/>
<evidence type="ECO:0000313" key="1">
    <source>
        <dbReference type="EMBL" id="PTW61483.1"/>
    </source>
</evidence>
<dbReference type="RefSeq" id="WP_107989340.1">
    <property type="nucleotide sequence ID" value="NZ_QAYG01000002.1"/>
</dbReference>
<organism evidence="1 2">
    <name type="scientific">Breoghania corrubedonensis</name>
    <dbReference type="NCBI Taxonomy" id="665038"/>
    <lineage>
        <taxon>Bacteria</taxon>
        <taxon>Pseudomonadati</taxon>
        <taxon>Pseudomonadota</taxon>
        <taxon>Alphaproteobacteria</taxon>
        <taxon>Hyphomicrobiales</taxon>
        <taxon>Stappiaceae</taxon>
        <taxon>Breoghania</taxon>
    </lineage>
</organism>
<dbReference type="Proteomes" id="UP000244081">
    <property type="component" value="Unassembled WGS sequence"/>
</dbReference>
<dbReference type="Pfam" id="PF13671">
    <property type="entry name" value="AAA_33"/>
    <property type="match status" value="1"/>
</dbReference>
<dbReference type="EMBL" id="QAYG01000002">
    <property type="protein sequence ID" value="PTW61483.1"/>
    <property type="molecule type" value="Genomic_DNA"/>
</dbReference>
<evidence type="ECO:0000313" key="2">
    <source>
        <dbReference type="Proteomes" id="UP000244081"/>
    </source>
</evidence>
<dbReference type="Gene3D" id="3.40.50.300">
    <property type="entry name" value="P-loop containing nucleotide triphosphate hydrolases"/>
    <property type="match status" value="1"/>
</dbReference>
<dbReference type="AlphaFoldDB" id="A0A2T5VCJ2"/>
<dbReference type="SUPFAM" id="SSF52540">
    <property type="entry name" value="P-loop containing nucleoside triphosphate hydrolases"/>
    <property type="match status" value="1"/>
</dbReference>
<gene>
    <name evidence="1" type="ORF">C8N35_102193</name>
</gene>
<dbReference type="InterPro" id="IPR027417">
    <property type="entry name" value="P-loop_NTPase"/>
</dbReference>
<keyword evidence="2" id="KW-1185">Reference proteome</keyword>
<dbReference type="OrthoDB" id="3819922at2"/>
<accession>A0A2T5VCJ2</accession>
<sequence>MATLVSFAGLPGTGKSTIAAALSRRTGAIFLRIDEIEAAIRTHGTARDIGPEGYHIAAGLAASNLLLGHDAITDCVNPWPLTRAIFSDAARRGEADMIGVEVTCSDAEEHRRRIETRPLDVPGGKPPDWKGVQERDYTPWLDADLHIDTAMTSVEEAVLMIAERLAA</sequence>
<name>A0A2T5VCJ2_9HYPH</name>
<protein>
    <submittedName>
        <fullName evidence="1">AAA domain-containing protein</fullName>
    </submittedName>
</protein>
<dbReference type="PANTHER" id="PTHR37807">
    <property type="entry name" value="OS07G0160300 PROTEIN"/>
    <property type="match status" value="1"/>
</dbReference>
<comment type="caution">
    <text evidence="1">The sequence shown here is derived from an EMBL/GenBank/DDBJ whole genome shotgun (WGS) entry which is preliminary data.</text>
</comment>